<sequence length="436" mass="46001">MRAEGGETRLSEDLRLPKPPGFIRSYFNRFPWVLDSLIAAGYVVPMGAVSLVAFVASLFGASPFTDDPIRSTPVWGLLMLYTTAAVTVGLLFRRHVPFVTATICAAAMLVSAPVTNQIDAVPMMFALYALAVYRSARAAWLWTLIASAVGIASTVLSDPFDLASIVGYGLLMTMLMTIATLVGITFGNRRRYIQALLDRAQQLARERDQQAQLAAAAERARIAREMHDIVAHSLTVIVALSDGAEASIERSPETAKEAVRQTGITARRALTDVRRSLGVLTEPDGRGGGAAPIAPQPGLADLPELIASFRAAGLPVRFTTSGEPPADLPLQVTVFRVVQEALTNALRYAVQVTAVDVVLRYVGTPGGGSAVSIEVTDDGVDPGRGASSAGSGRGLIGMRERVAVYGGTVSAGPAGSRGWRVNATLPSTPHDPGGPR</sequence>
<dbReference type="PANTHER" id="PTHR24421">
    <property type="entry name" value="NITRATE/NITRITE SENSOR PROTEIN NARX-RELATED"/>
    <property type="match status" value="1"/>
</dbReference>
<dbReference type="PANTHER" id="PTHR24421:SF10">
    <property type="entry name" value="NITRATE_NITRITE SENSOR PROTEIN NARQ"/>
    <property type="match status" value="1"/>
</dbReference>
<reference evidence="14" key="1">
    <citation type="submission" date="2022-08" db="EMBL/GenBank/DDBJ databases">
        <authorList>
            <person name="Deng Y."/>
            <person name="Han X.-F."/>
            <person name="Zhang Y.-Q."/>
        </authorList>
    </citation>
    <scope>NUCLEOTIDE SEQUENCE</scope>
    <source>
        <strain evidence="14">CPCC 203407</strain>
    </source>
</reference>
<dbReference type="Gene3D" id="1.20.5.1930">
    <property type="match status" value="1"/>
</dbReference>
<dbReference type="InterPro" id="IPR050482">
    <property type="entry name" value="Sensor_HK_TwoCompSys"/>
</dbReference>
<evidence type="ECO:0000259" key="13">
    <source>
        <dbReference type="Pfam" id="PF07730"/>
    </source>
</evidence>
<evidence type="ECO:0000313" key="14">
    <source>
        <dbReference type="EMBL" id="MCS5727074.1"/>
    </source>
</evidence>
<feature type="transmembrane region" description="Helical" evidence="11">
    <location>
        <begin position="37"/>
        <end position="61"/>
    </location>
</feature>
<keyword evidence="3" id="KW-0597">Phosphoprotein</keyword>
<dbReference type="Proteomes" id="UP001165587">
    <property type="component" value="Unassembled WGS sequence"/>
</dbReference>
<keyword evidence="7" id="KW-0067">ATP-binding</keyword>
<evidence type="ECO:0000256" key="6">
    <source>
        <dbReference type="ARBA" id="ARBA00022777"/>
    </source>
</evidence>
<dbReference type="CDD" id="cd16917">
    <property type="entry name" value="HATPase_UhpB-NarQ-NarX-like"/>
    <property type="match status" value="1"/>
</dbReference>
<dbReference type="InterPro" id="IPR003594">
    <property type="entry name" value="HATPase_dom"/>
</dbReference>
<dbReference type="EC" id="2.7.13.3" evidence="2"/>
<protein>
    <recommendedName>
        <fullName evidence="2">histidine kinase</fullName>
        <ecNumber evidence="2">2.7.13.3</ecNumber>
    </recommendedName>
</protein>
<organism evidence="14 15">
    <name type="scientific">Herbiconiux oxytropis</name>
    <dbReference type="NCBI Taxonomy" id="2970915"/>
    <lineage>
        <taxon>Bacteria</taxon>
        <taxon>Bacillati</taxon>
        <taxon>Actinomycetota</taxon>
        <taxon>Actinomycetes</taxon>
        <taxon>Micrococcales</taxon>
        <taxon>Microbacteriaceae</taxon>
        <taxon>Herbiconiux</taxon>
    </lineage>
</organism>
<keyword evidence="6 14" id="KW-0418">Kinase</keyword>
<evidence type="ECO:0000256" key="4">
    <source>
        <dbReference type="ARBA" id="ARBA00022679"/>
    </source>
</evidence>
<dbReference type="InterPro" id="IPR011712">
    <property type="entry name" value="Sig_transdc_His_kin_sub3_dim/P"/>
</dbReference>
<accession>A0AA41XF55</accession>
<feature type="transmembrane region" description="Helical" evidence="11">
    <location>
        <begin position="73"/>
        <end position="92"/>
    </location>
</feature>
<keyword evidence="11" id="KW-0472">Membrane</keyword>
<dbReference type="RefSeq" id="WP_259530044.1">
    <property type="nucleotide sequence ID" value="NZ_JANLCK010000008.1"/>
</dbReference>
<evidence type="ECO:0000256" key="8">
    <source>
        <dbReference type="ARBA" id="ARBA00023012"/>
    </source>
</evidence>
<dbReference type="Pfam" id="PF07730">
    <property type="entry name" value="HisKA_3"/>
    <property type="match status" value="1"/>
</dbReference>
<keyword evidence="11" id="KW-0812">Transmembrane</keyword>
<keyword evidence="15" id="KW-1185">Reference proteome</keyword>
<keyword evidence="5" id="KW-0547">Nucleotide-binding</keyword>
<evidence type="ECO:0000256" key="5">
    <source>
        <dbReference type="ARBA" id="ARBA00022741"/>
    </source>
</evidence>
<evidence type="ECO:0000256" key="10">
    <source>
        <dbReference type="SAM" id="MobiDB-lite"/>
    </source>
</evidence>
<evidence type="ECO:0000259" key="12">
    <source>
        <dbReference type="Pfam" id="PF02518"/>
    </source>
</evidence>
<keyword evidence="4" id="KW-0808">Transferase</keyword>
<gene>
    <name evidence="14" type="ORF">N1028_14335</name>
</gene>
<keyword evidence="9" id="KW-0175">Coiled coil</keyword>
<dbReference type="GO" id="GO:0005524">
    <property type="term" value="F:ATP binding"/>
    <property type="evidence" value="ECO:0007669"/>
    <property type="project" value="UniProtKB-KW"/>
</dbReference>
<evidence type="ECO:0000256" key="1">
    <source>
        <dbReference type="ARBA" id="ARBA00000085"/>
    </source>
</evidence>
<feature type="domain" description="Signal transduction histidine kinase subgroup 3 dimerisation and phosphoacceptor" evidence="13">
    <location>
        <begin position="218"/>
        <end position="283"/>
    </location>
</feature>
<dbReference type="SUPFAM" id="SSF55874">
    <property type="entry name" value="ATPase domain of HSP90 chaperone/DNA topoisomerase II/histidine kinase"/>
    <property type="match status" value="1"/>
</dbReference>
<evidence type="ECO:0000256" key="9">
    <source>
        <dbReference type="SAM" id="Coils"/>
    </source>
</evidence>
<dbReference type="AlphaFoldDB" id="A0AA41XF55"/>
<comment type="catalytic activity">
    <reaction evidence="1">
        <text>ATP + protein L-histidine = ADP + protein N-phospho-L-histidine.</text>
        <dbReference type="EC" id="2.7.13.3"/>
    </reaction>
</comment>
<feature type="transmembrane region" description="Helical" evidence="11">
    <location>
        <begin position="98"/>
        <end position="118"/>
    </location>
</feature>
<keyword evidence="11" id="KW-1133">Transmembrane helix</keyword>
<feature type="transmembrane region" description="Helical" evidence="11">
    <location>
        <begin position="162"/>
        <end position="186"/>
    </location>
</feature>
<name>A0AA41XF55_9MICO</name>
<dbReference type="InterPro" id="IPR036890">
    <property type="entry name" value="HATPase_C_sf"/>
</dbReference>
<proteinExistence type="predicted"/>
<keyword evidence="8" id="KW-0902">Two-component regulatory system</keyword>
<dbReference type="Pfam" id="PF02518">
    <property type="entry name" value="HATPase_c"/>
    <property type="match status" value="1"/>
</dbReference>
<comment type="caution">
    <text evidence="14">The sequence shown here is derived from an EMBL/GenBank/DDBJ whole genome shotgun (WGS) entry which is preliminary data.</text>
</comment>
<feature type="domain" description="Histidine kinase/HSP90-like ATPase" evidence="12">
    <location>
        <begin position="333"/>
        <end position="428"/>
    </location>
</feature>
<evidence type="ECO:0000256" key="2">
    <source>
        <dbReference type="ARBA" id="ARBA00012438"/>
    </source>
</evidence>
<feature type="coiled-coil region" evidence="9">
    <location>
        <begin position="193"/>
        <end position="220"/>
    </location>
</feature>
<evidence type="ECO:0000256" key="3">
    <source>
        <dbReference type="ARBA" id="ARBA00022553"/>
    </source>
</evidence>
<feature type="region of interest" description="Disordered" evidence="10">
    <location>
        <begin position="416"/>
        <end position="436"/>
    </location>
</feature>
<evidence type="ECO:0000256" key="11">
    <source>
        <dbReference type="SAM" id="Phobius"/>
    </source>
</evidence>
<feature type="transmembrane region" description="Helical" evidence="11">
    <location>
        <begin position="139"/>
        <end position="156"/>
    </location>
</feature>
<dbReference type="EMBL" id="JANLCK010000008">
    <property type="protein sequence ID" value="MCS5727074.1"/>
    <property type="molecule type" value="Genomic_DNA"/>
</dbReference>
<evidence type="ECO:0000256" key="7">
    <source>
        <dbReference type="ARBA" id="ARBA00022840"/>
    </source>
</evidence>
<dbReference type="GO" id="GO:0016020">
    <property type="term" value="C:membrane"/>
    <property type="evidence" value="ECO:0007669"/>
    <property type="project" value="InterPro"/>
</dbReference>
<dbReference type="Gene3D" id="3.30.565.10">
    <property type="entry name" value="Histidine kinase-like ATPase, C-terminal domain"/>
    <property type="match status" value="1"/>
</dbReference>
<dbReference type="GO" id="GO:0000155">
    <property type="term" value="F:phosphorelay sensor kinase activity"/>
    <property type="evidence" value="ECO:0007669"/>
    <property type="project" value="InterPro"/>
</dbReference>
<evidence type="ECO:0000313" key="15">
    <source>
        <dbReference type="Proteomes" id="UP001165587"/>
    </source>
</evidence>
<dbReference type="GO" id="GO:0046983">
    <property type="term" value="F:protein dimerization activity"/>
    <property type="evidence" value="ECO:0007669"/>
    <property type="project" value="InterPro"/>
</dbReference>